<evidence type="ECO:0000256" key="5">
    <source>
        <dbReference type="ARBA" id="ARBA00022692"/>
    </source>
</evidence>
<dbReference type="RefSeq" id="WP_290282907.1">
    <property type="nucleotide sequence ID" value="NZ_JAUFQI010000001.1"/>
</dbReference>
<feature type="transmembrane region" description="Helical" evidence="8">
    <location>
        <begin position="207"/>
        <end position="223"/>
    </location>
</feature>
<accession>A0ABV7WMA0</accession>
<dbReference type="InterPro" id="IPR052017">
    <property type="entry name" value="TSUP"/>
</dbReference>
<comment type="subcellular location">
    <subcellularLocation>
        <location evidence="1 8">Cell membrane</location>
        <topology evidence="1 8">Multi-pass membrane protein</topology>
    </subcellularLocation>
</comment>
<keyword evidence="7 8" id="KW-0472">Membrane</keyword>
<keyword evidence="3" id="KW-0813">Transport</keyword>
<feature type="transmembrane region" description="Helical" evidence="8">
    <location>
        <begin position="182"/>
        <end position="201"/>
    </location>
</feature>
<sequence length="253" mass="26704">MELELTPLFISILAITGLISGVINTIAGGGSNLTLPALMMMGMPADAANATNRVGVFMQSLAAIQGFSAHGKMPTHDLKGIMIPLCIGGLVGSISASFMPVSFLKPVLLFTMLSLSAVILIRPSTVFPGPDETSKLVKGNVQAWWMLLFAGWYGGFVQAGVGFILIAAIGGTLRYDLVRTNALKVLAAGAFTLIALVVFIWRDQVMWVPGLILAASTVVGAKIGVKLSLNVDPKFMKWFLFVMTLAASAAAFL</sequence>
<evidence type="ECO:0000256" key="3">
    <source>
        <dbReference type="ARBA" id="ARBA00022448"/>
    </source>
</evidence>
<evidence type="ECO:0000256" key="2">
    <source>
        <dbReference type="ARBA" id="ARBA00009142"/>
    </source>
</evidence>
<proteinExistence type="inferred from homology"/>
<dbReference type="Proteomes" id="UP001595710">
    <property type="component" value="Unassembled WGS sequence"/>
</dbReference>
<protein>
    <recommendedName>
        <fullName evidence="8">Probable membrane transporter protein</fullName>
    </recommendedName>
</protein>
<comment type="caution">
    <text evidence="9">The sequence shown here is derived from an EMBL/GenBank/DDBJ whole genome shotgun (WGS) entry which is preliminary data.</text>
</comment>
<keyword evidence="4 8" id="KW-1003">Cell membrane</keyword>
<reference evidence="10" key="1">
    <citation type="journal article" date="2019" name="Int. J. Syst. Evol. Microbiol.">
        <title>The Global Catalogue of Microorganisms (GCM) 10K type strain sequencing project: providing services to taxonomists for standard genome sequencing and annotation.</title>
        <authorList>
            <consortium name="The Broad Institute Genomics Platform"/>
            <consortium name="The Broad Institute Genome Sequencing Center for Infectious Disease"/>
            <person name="Wu L."/>
            <person name="Ma J."/>
        </authorList>
    </citation>
    <scope>NUCLEOTIDE SEQUENCE [LARGE SCALE GENOMIC DNA]</scope>
    <source>
        <strain evidence="10">CECT 8288</strain>
    </source>
</reference>
<evidence type="ECO:0000313" key="9">
    <source>
        <dbReference type="EMBL" id="MFC3700087.1"/>
    </source>
</evidence>
<organism evidence="9 10">
    <name type="scientific">Reinekea marina</name>
    <dbReference type="NCBI Taxonomy" id="1310421"/>
    <lineage>
        <taxon>Bacteria</taxon>
        <taxon>Pseudomonadati</taxon>
        <taxon>Pseudomonadota</taxon>
        <taxon>Gammaproteobacteria</taxon>
        <taxon>Oceanospirillales</taxon>
        <taxon>Saccharospirillaceae</taxon>
        <taxon>Reinekea</taxon>
    </lineage>
</organism>
<evidence type="ECO:0000256" key="7">
    <source>
        <dbReference type="ARBA" id="ARBA00023136"/>
    </source>
</evidence>
<keyword evidence="10" id="KW-1185">Reference proteome</keyword>
<dbReference type="EMBL" id="JBHRYN010000002">
    <property type="protein sequence ID" value="MFC3700087.1"/>
    <property type="molecule type" value="Genomic_DNA"/>
</dbReference>
<name>A0ABV7WMA0_9GAMM</name>
<dbReference type="Pfam" id="PF01925">
    <property type="entry name" value="TauE"/>
    <property type="match status" value="1"/>
</dbReference>
<feature type="transmembrane region" description="Helical" evidence="8">
    <location>
        <begin position="106"/>
        <end position="123"/>
    </location>
</feature>
<dbReference type="PANTHER" id="PTHR30269:SF0">
    <property type="entry name" value="MEMBRANE TRANSPORTER PROTEIN YFCA-RELATED"/>
    <property type="match status" value="1"/>
</dbReference>
<evidence type="ECO:0000256" key="4">
    <source>
        <dbReference type="ARBA" id="ARBA00022475"/>
    </source>
</evidence>
<comment type="similarity">
    <text evidence="2 8">Belongs to the 4-toluene sulfonate uptake permease (TSUP) (TC 2.A.102) family.</text>
</comment>
<evidence type="ECO:0000256" key="6">
    <source>
        <dbReference type="ARBA" id="ARBA00022989"/>
    </source>
</evidence>
<keyword evidence="6 8" id="KW-1133">Transmembrane helix</keyword>
<feature type="transmembrane region" description="Helical" evidence="8">
    <location>
        <begin position="6"/>
        <end position="29"/>
    </location>
</feature>
<dbReference type="PANTHER" id="PTHR30269">
    <property type="entry name" value="TRANSMEMBRANE PROTEIN YFCA"/>
    <property type="match status" value="1"/>
</dbReference>
<feature type="transmembrane region" description="Helical" evidence="8">
    <location>
        <begin position="81"/>
        <end position="99"/>
    </location>
</feature>
<feature type="transmembrane region" description="Helical" evidence="8">
    <location>
        <begin position="235"/>
        <end position="252"/>
    </location>
</feature>
<dbReference type="InterPro" id="IPR002781">
    <property type="entry name" value="TM_pro_TauE-like"/>
</dbReference>
<feature type="transmembrane region" description="Helical" evidence="8">
    <location>
        <begin position="143"/>
        <end position="170"/>
    </location>
</feature>
<evidence type="ECO:0000313" key="10">
    <source>
        <dbReference type="Proteomes" id="UP001595710"/>
    </source>
</evidence>
<evidence type="ECO:0000256" key="1">
    <source>
        <dbReference type="ARBA" id="ARBA00004651"/>
    </source>
</evidence>
<gene>
    <name evidence="9" type="ORF">ACFOND_00430</name>
</gene>
<keyword evidence="5 8" id="KW-0812">Transmembrane</keyword>
<evidence type="ECO:0000256" key="8">
    <source>
        <dbReference type="RuleBase" id="RU363041"/>
    </source>
</evidence>